<comment type="cofactor">
    <cofactor evidence="1">
        <name>Mn(2+)</name>
        <dbReference type="ChEBI" id="CHEBI:29035"/>
    </cofactor>
</comment>
<dbReference type="GO" id="GO:0006108">
    <property type="term" value="P:malate metabolic process"/>
    <property type="evidence" value="ECO:0007669"/>
    <property type="project" value="TreeGrafter"/>
</dbReference>
<dbReference type="AlphaFoldDB" id="A0A1M3KWL7"/>
<dbReference type="STRING" id="1895771.BGO89_09550"/>
<feature type="binding site" evidence="7">
    <location>
        <position position="240"/>
    </location>
    <ligand>
        <name>a divalent metal cation</name>
        <dbReference type="ChEBI" id="CHEBI:60240"/>
    </ligand>
</feature>
<dbReference type="SMART" id="SM01274">
    <property type="entry name" value="malic"/>
    <property type="match status" value="1"/>
</dbReference>
<evidence type="ECO:0000313" key="13">
    <source>
        <dbReference type="Proteomes" id="UP000184233"/>
    </source>
</evidence>
<dbReference type="Pfam" id="PF03949">
    <property type="entry name" value="Malic_M"/>
    <property type="match status" value="1"/>
</dbReference>
<dbReference type="InterPro" id="IPR036291">
    <property type="entry name" value="NAD(P)-bd_dom_sf"/>
</dbReference>
<evidence type="ECO:0000256" key="3">
    <source>
        <dbReference type="ARBA" id="ARBA00022723"/>
    </source>
</evidence>
<dbReference type="InterPro" id="IPR037062">
    <property type="entry name" value="Malic_N_dom_sf"/>
</dbReference>
<evidence type="ECO:0000259" key="11">
    <source>
        <dbReference type="SMART" id="SM01274"/>
    </source>
</evidence>
<feature type="active site" description="Proton acceptor" evidence="5">
    <location>
        <position position="168"/>
    </location>
</feature>
<dbReference type="GO" id="GO:0046872">
    <property type="term" value="F:metal ion binding"/>
    <property type="evidence" value="ECO:0007669"/>
    <property type="project" value="UniProtKB-KW"/>
</dbReference>
<accession>A0A1M3KWL7</accession>
<proteinExistence type="inferred from homology"/>
<feature type="binding site" evidence="6">
    <location>
        <position position="446"/>
    </location>
    <ligand>
        <name>(S)-malate</name>
        <dbReference type="ChEBI" id="CHEBI:15589"/>
    </ligand>
</feature>
<keyword evidence="9" id="KW-0472">Membrane</keyword>
<dbReference type="PRINTS" id="PR00072">
    <property type="entry name" value="MALOXRDTASE"/>
</dbReference>
<comment type="cofactor">
    <cofactor evidence="7">
        <name>Mg(2+)</name>
        <dbReference type="ChEBI" id="CHEBI:18420"/>
    </cofactor>
    <cofactor evidence="7">
        <name>Mn(2+)</name>
        <dbReference type="ChEBI" id="CHEBI:29035"/>
    </cofactor>
    <text evidence="7">Divalent metal cations. Prefers magnesium or manganese.</text>
</comment>
<evidence type="ECO:0000256" key="8">
    <source>
        <dbReference type="RuleBase" id="RU003427"/>
    </source>
</evidence>
<dbReference type="InterPro" id="IPR001891">
    <property type="entry name" value="Malic_OxRdtase"/>
</dbReference>
<keyword evidence="9" id="KW-0812">Transmembrane</keyword>
<feature type="binding site" evidence="7">
    <location>
        <position position="263"/>
    </location>
    <ligand>
        <name>a divalent metal cation</name>
        <dbReference type="ChEBI" id="CHEBI:60240"/>
    </ligand>
</feature>
<comment type="caution">
    <text evidence="12">The sequence shown here is derived from an EMBL/GenBank/DDBJ whole genome shotgun (WGS) entry which is preliminary data.</text>
</comment>
<reference evidence="12 13" key="1">
    <citation type="submission" date="2016-09" db="EMBL/GenBank/DDBJ databases">
        <title>Genome-resolved meta-omics ties microbial dynamics to process performance in biotechnology for thiocyanate degradation.</title>
        <authorList>
            <person name="Kantor R.S."/>
            <person name="Huddy R.J."/>
            <person name="Iyer R."/>
            <person name="Thomas B.C."/>
            <person name="Brown C.T."/>
            <person name="Anantharaman K."/>
            <person name="Tringe S."/>
            <person name="Hettich R.L."/>
            <person name="Harrison S.T."/>
            <person name="Banfield J.F."/>
        </authorList>
    </citation>
    <scope>NUCLEOTIDE SEQUENCE [LARGE SCALE GENOMIC DNA]</scope>
    <source>
        <strain evidence="12">59-99</strain>
    </source>
</reference>
<dbReference type="InterPro" id="IPR046346">
    <property type="entry name" value="Aminoacid_DH-like_N_sf"/>
</dbReference>
<dbReference type="SUPFAM" id="SSF51735">
    <property type="entry name" value="NAD(P)-binding Rossmann-fold domains"/>
    <property type="match status" value="1"/>
</dbReference>
<name>A0A1M3KWL7_9BACT</name>
<evidence type="ECO:0000256" key="2">
    <source>
        <dbReference type="ARBA" id="ARBA00008785"/>
    </source>
</evidence>
<protein>
    <submittedName>
        <fullName evidence="12">NAD-dependent malic enzyme</fullName>
    </submittedName>
</protein>
<dbReference type="Gene3D" id="3.40.50.720">
    <property type="entry name" value="NAD(P)-binding Rossmann-like Domain"/>
    <property type="match status" value="1"/>
</dbReference>
<dbReference type="GO" id="GO:0004473">
    <property type="term" value="F:malate dehydrogenase (decarboxylating) (NADP+) activity"/>
    <property type="evidence" value="ECO:0007669"/>
    <property type="project" value="TreeGrafter"/>
</dbReference>
<evidence type="ECO:0000259" key="10">
    <source>
        <dbReference type="SMART" id="SM00919"/>
    </source>
</evidence>
<sequence length="541" mass="60260">MSTPPTQKRGYDLLRDPRYNKGTAFTAEERDRYGLTGLLPDIVSSPDTQMKRIQSHIDGLPTDLDRYVYFSDLQERNESLYYRILMSDPVRYMPVVYTPTVGLACQFFGRMYRRPKGLFISAKQRGRIAEVLRNWPEEDVRFIVVTDGERILGLGDLGAQGMGISVGKLSLYTACAGVPPHHTLPIVLDVGTNNEELRNDPFYIGIREPRLNGDDYDTFIEEFVAAVEEVFPDCTIQWEDFANHHAVPVLNRYRHRISSFNDDIQGTAATGVAGILAALRFKQEKLQDQRFLFFGAGSAGVGIADLLVYVMVKDGMSIDDARKRCWLVDSKGLVTSTRTDLTESKAPYAHDHAAVDTLVECVRALRPTALIGTSTIPKSFTQEVIELMAGTTERPIIFPYSNPTSKSECSAEEAYTWTNGKAIFASGSPFPTVELNGRTYHPGQGNNVYIFPAMGLAVMAARPQHIPDGAFVRAARTLASLVTQEQFDKGLIYPPMMDIRTSSITVAVAIAEYFFEKGLARAERPADIAAFVKSLAWEPEY</sequence>
<feature type="binding site" evidence="6">
    <location>
        <position position="402"/>
    </location>
    <ligand>
        <name>(S)-malate</name>
        <dbReference type="ChEBI" id="CHEBI:15589"/>
    </ligand>
</feature>
<evidence type="ECO:0000256" key="1">
    <source>
        <dbReference type="ARBA" id="ARBA00001936"/>
    </source>
</evidence>
<evidence type="ECO:0000256" key="9">
    <source>
        <dbReference type="SAM" id="Phobius"/>
    </source>
</evidence>
<dbReference type="GO" id="GO:0051287">
    <property type="term" value="F:NAD binding"/>
    <property type="evidence" value="ECO:0007669"/>
    <property type="project" value="InterPro"/>
</dbReference>
<dbReference type="NCBIfam" id="NF010052">
    <property type="entry name" value="PRK13529.1"/>
    <property type="match status" value="1"/>
</dbReference>
<evidence type="ECO:0000256" key="5">
    <source>
        <dbReference type="PIRSR" id="PIRSR000106-1"/>
    </source>
</evidence>
<dbReference type="InterPro" id="IPR012301">
    <property type="entry name" value="Malic_N_dom"/>
</dbReference>
<dbReference type="Pfam" id="PF00390">
    <property type="entry name" value="malic"/>
    <property type="match status" value="1"/>
</dbReference>
<dbReference type="SMART" id="SM00919">
    <property type="entry name" value="Malic_M"/>
    <property type="match status" value="1"/>
</dbReference>
<evidence type="ECO:0000313" key="12">
    <source>
        <dbReference type="EMBL" id="OJX56767.1"/>
    </source>
</evidence>
<dbReference type="InterPro" id="IPR012302">
    <property type="entry name" value="Malic_NAD-bd"/>
</dbReference>
<feature type="domain" description="Malic enzyme N-terminal" evidence="11">
    <location>
        <begin position="74"/>
        <end position="254"/>
    </location>
</feature>
<feature type="binding site" evidence="6">
    <location>
        <position position="150"/>
    </location>
    <ligand>
        <name>(S)-malate</name>
        <dbReference type="ChEBI" id="CHEBI:15589"/>
    </ligand>
</feature>
<evidence type="ECO:0000256" key="6">
    <source>
        <dbReference type="PIRSR" id="PIRSR000106-2"/>
    </source>
</evidence>
<dbReference type="Proteomes" id="UP000184233">
    <property type="component" value="Unassembled WGS sequence"/>
</dbReference>
<comment type="similarity">
    <text evidence="2 8">Belongs to the malic enzymes family.</text>
</comment>
<feature type="active site" description="Proton donor" evidence="5">
    <location>
        <position position="97"/>
    </location>
</feature>
<feature type="binding site" evidence="7">
    <location>
        <position position="239"/>
    </location>
    <ligand>
        <name>a divalent metal cation</name>
        <dbReference type="ChEBI" id="CHEBI:60240"/>
    </ligand>
</feature>
<organism evidence="12 13">
    <name type="scientific">Candidatus Kapaibacterium thiocyanatum</name>
    <dbReference type="NCBI Taxonomy" id="1895771"/>
    <lineage>
        <taxon>Bacteria</taxon>
        <taxon>Pseudomonadati</taxon>
        <taxon>Candidatus Kapaibacteriota</taxon>
        <taxon>Candidatus Kapaibacteriia</taxon>
        <taxon>Candidatus Kapaibacteriales</taxon>
        <taxon>Candidatus Kapaibacteriaceae</taxon>
        <taxon>Candidatus Kapaibacterium</taxon>
    </lineage>
</organism>
<gene>
    <name evidence="12" type="ORF">BGO89_09550</name>
</gene>
<dbReference type="PANTHER" id="PTHR23406">
    <property type="entry name" value="MALIC ENZYME-RELATED"/>
    <property type="match status" value="1"/>
</dbReference>
<keyword evidence="4" id="KW-0560">Oxidoreductase</keyword>
<evidence type="ECO:0000256" key="7">
    <source>
        <dbReference type="PIRSR" id="PIRSR000106-3"/>
    </source>
</evidence>
<feature type="transmembrane region" description="Helical" evidence="9">
    <location>
        <begin position="291"/>
        <end position="312"/>
    </location>
</feature>
<dbReference type="PIRSF" id="PIRSF000106">
    <property type="entry name" value="ME"/>
    <property type="match status" value="1"/>
</dbReference>
<evidence type="ECO:0000256" key="4">
    <source>
        <dbReference type="ARBA" id="ARBA00023002"/>
    </source>
</evidence>
<dbReference type="EMBL" id="MKVH01000024">
    <property type="protein sequence ID" value="OJX56767.1"/>
    <property type="molecule type" value="Genomic_DNA"/>
</dbReference>
<dbReference type="SUPFAM" id="SSF53223">
    <property type="entry name" value="Aminoacid dehydrogenase-like, N-terminal domain"/>
    <property type="match status" value="1"/>
</dbReference>
<dbReference type="PANTHER" id="PTHR23406:SF90">
    <property type="entry name" value="MALIC ENZYME-RELATED"/>
    <property type="match status" value="1"/>
</dbReference>
<keyword evidence="9" id="KW-1133">Transmembrane helix</keyword>
<dbReference type="CDD" id="cd05312">
    <property type="entry name" value="NAD_bind_1_malic_enz"/>
    <property type="match status" value="1"/>
</dbReference>
<dbReference type="FunFam" id="3.40.50.720:FF:000182">
    <property type="entry name" value="NAD-dependent malic enzyme"/>
    <property type="match status" value="1"/>
</dbReference>
<feature type="domain" description="Malic enzyme NAD-binding" evidence="10">
    <location>
        <begin position="264"/>
        <end position="515"/>
    </location>
</feature>
<dbReference type="Gene3D" id="3.40.50.10380">
    <property type="entry name" value="Malic enzyme, N-terminal domain"/>
    <property type="match status" value="1"/>
</dbReference>
<keyword evidence="3 7" id="KW-0479">Metal-binding</keyword>